<evidence type="ECO:0000313" key="8">
    <source>
        <dbReference type="Proteomes" id="UP000271087"/>
    </source>
</evidence>
<dbReference type="GO" id="GO:0008180">
    <property type="term" value="C:COP9 signalosome"/>
    <property type="evidence" value="ECO:0007669"/>
    <property type="project" value="UniProtKB-KW"/>
</dbReference>
<dbReference type="EMBL" id="UYRW01013425">
    <property type="protein sequence ID" value="VDN00519.1"/>
    <property type="molecule type" value="Genomic_DNA"/>
</dbReference>
<evidence type="ECO:0000256" key="4">
    <source>
        <dbReference type="ARBA" id="ARBA00022790"/>
    </source>
</evidence>
<keyword evidence="5" id="KW-0539">Nucleus</keyword>
<name>A0A182EY31_ONCOC</name>
<keyword evidence="3" id="KW-0963">Cytoplasm</keyword>
<gene>
    <name evidence="7" type="ORF">NOO_LOCUS13086</name>
</gene>
<reference evidence="9" key="1">
    <citation type="submission" date="2016-06" db="UniProtKB">
        <authorList>
            <consortium name="WormBaseParasite"/>
        </authorList>
    </citation>
    <scope>IDENTIFICATION</scope>
</reference>
<evidence type="ECO:0000259" key="6">
    <source>
        <dbReference type="Pfam" id="PF10602"/>
    </source>
</evidence>
<dbReference type="Gene3D" id="1.25.40.570">
    <property type="match status" value="1"/>
</dbReference>
<dbReference type="GO" id="GO:0005737">
    <property type="term" value="C:cytoplasm"/>
    <property type="evidence" value="ECO:0007669"/>
    <property type="project" value="UniProtKB-SubCell"/>
</dbReference>
<dbReference type="STRING" id="42157.A0A182EY31"/>
<reference evidence="7 8" key="2">
    <citation type="submission" date="2018-08" db="EMBL/GenBank/DDBJ databases">
        <authorList>
            <person name="Laetsch R D."/>
            <person name="Stevens L."/>
            <person name="Kumar S."/>
            <person name="Blaxter L. M."/>
        </authorList>
    </citation>
    <scope>NUCLEOTIDE SEQUENCE [LARGE SCALE GENOMIC DNA]</scope>
</reference>
<dbReference type="Pfam" id="PF10602">
    <property type="entry name" value="RPN7"/>
    <property type="match status" value="1"/>
</dbReference>
<comment type="subcellular location">
    <subcellularLocation>
        <location evidence="2">Cytoplasm</location>
    </subcellularLocation>
    <subcellularLocation>
        <location evidence="1">Nucleus</location>
    </subcellularLocation>
</comment>
<organism evidence="9">
    <name type="scientific">Onchocerca ochengi</name>
    <name type="common">Filarial nematode worm</name>
    <dbReference type="NCBI Taxonomy" id="42157"/>
    <lineage>
        <taxon>Eukaryota</taxon>
        <taxon>Metazoa</taxon>
        <taxon>Ecdysozoa</taxon>
        <taxon>Nematoda</taxon>
        <taxon>Chromadorea</taxon>
        <taxon>Rhabditida</taxon>
        <taxon>Spirurina</taxon>
        <taxon>Spiruromorpha</taxon>
        <taxon>Filarioidea</taxon>
        <taxon>Onchocercidae</taxon>
        <taxon>Onchocerca</taxon>
    </lineage>
</organism>
<evidence type="ECO:0000256" key="3">
    <source>
        <dbReference type="ARBA" id="ARBA00022490"/>
    </source>
</evidence>
<keyword evidence="8" id="KW-1185">Reference proteome</keyword>
<evidence type="ECO:0000256" key="5">
    <source>
        <dbReference type="ARBA" id="ARBA00023242"/>
    </source>
</evidence>
<evidence type="ECO:0000313" key="7">
    <source>
        <dbReference type="EMBL" id="VDN00519.1"/>
    </source>
</evidence>
<evidence type="ECO:0000313" key="9">
    <source>
        <dbReference type="WBParaSite" id="nOo.2.0.1.t13086-RA"/>
    </source>
</evidence>
<dbReference type="AlphaFoldDB" id="A0A182EY31"/>
<accession>A0A182EY31</accession>
<dbReference type="InterPro" id="IPR019585">
    <property type="entry name" value="Rpn7/CSN1"/>
</dbReference>
<dbReference type="InterPro" id="IPR045135">
    <property type="entry name" value="Rpn7_N"/>
</dbReference>
<evidence type="ECO:0000256" key="1">
    <source>
        <dbReference type="ARBA" id="ARBA00004123"/>
    </source>
</evidence>
<sequence>MDVNAVDDLPRLNSQWMDATTAISQARLEMFAAEFKKQKEEGESARRIMHDLFEQQIAMGQLQEADKLYSLGIREYCATPKHIIEMLLSWIEVIIYLNHWHRVEPLLTQIERAL</sequence>
<dbReference type="PANTHER" id="PTHR14145">
    <property type="entry name" value="26S PROTESOME SUBUNIT 6"/>
    <property type="match status" value="1"/>
</dbReference>
<proteinExistence type="predicted"/>
<feature type="domain" description="26S proteasome regulatory subunit Rpn7 N-terminal" evidence="6">
    <location>
        <begin position="14"/>
        <end position="112"/>
    </location>
</feature>
<protein>
    <submittedName>
        <fullName evidence="9">RPN7 domain-containing protein</fullName>
    </submittedName>
</protein>
<evidence type="ECO:0000256" key="2">
    <source>
        <dbReference type="ARBA" id="ARBA00004496"/>
    </source>
</evidence>
<dbReference type="WBParaSite" id="nOo.2.0.1.t13086-RA">
    <property type="protein sequence ID" value="nOo.2.0.1.t13086-RA"/>
    <property type="gene ID" value="nOo.2.0.1.g13086"/>
</dbReference>
<dbReference type="OrthoDB" id="422427at2759"/>
<keyword evidence="4" id="KW-0736">Signalosome</keyword>
<dbReference type="Proteomes" id="UP000271087">
    <property type="component" value="Unassembled WGS sequence"/>
</dbReference>
<dbReference type="PANTHER" id="PTHR14145:SF2">
    <property type="entry name" value="COP9 SIGNALOSOME COMPLEX SUBUNIT 1"/>
    <property type="match status" value="1"/>
</dbReference>